<dbReference type="GO" id="GO:0003723">
    <property type="term" value="F:RNA binding"/>
    <property type="evidence" value="ECO:0007669"/>
    <property type="project" value="TreeGrafter"/>
</dbReference>
<dbReference type="InterPro" id="IPR007502">
    <property type="entry name" value="Helicase-assoc_dom"/>
</dbReference>
<dbReference type="SMART" id="SM00490">
    <property type="entry name" value="HELICc"/>
    <property type="match status" value="1"/>
</dbReference>
<dbReference type="InterPro" id="IPR011709">
    <property type="entry name" value="DEAD-box_helicase_OB_fold"/>
</dbReference>
<reference evidence="7 8" key="1">
    <citation type="submission" date="2018-04" db="EMBL/GenBank/DDBJ databases">
        <title>Active sludge and wastewater microbial communities from Klosterneuburg, Austria.</title>
        <authorList>
            <person name="Wagner M."/>
        </authorList>
    </citation>
    <scope>NUCLEOTIDE SEQUENCE [LARGE SCALE GENOMIC DNA]</scope>
    <source>
        <strain evidence="7 8">Nm49</strain>
    </source>
</reference>
<dbReference type="InterPro" id="IPR024590">
    <property type="entry name" value="HrpA_C"/>
</dbReference>
<dbReference type="CDD" id="cd18791">
    <property type="entry name" value="SF2_C_RHA"/>
    <property type="match status" value="1"/>
</dbReference>
<feature type="domain" description="Helicase C-terminal" evidence="6">
    <location>
        <begin position="220"/>
        <end position="395"/>
    </location>
</feature>
<dbReference type="Gene3D" id="3.40.50.300">
    <property type="entry name" value="P-loop containing nucleotide triphosphate hydrolases"/>
    <property type="match status" value="2"/>
</dbReference>
<evidence type="ECO:0000256" key="2">
    <source>
        <dbReference type="ARBA" id="ARBA00022801"/>
    </source>
</evidence>
<evidence type="ECO:0000256" key="3">
    <source>
        <dbReference type="ARBA" id="ARBA00022806"/>
    </source>
</evidence>
<dbReference type="FunFam" id="3.40.50.300:FF:000575">
    <property type="entry name" value="ATP-dependent helicase hrpA"/>
    <property type="match status" value="1"/>
</dbReference>
<dbReference type="InterPro" id="IPR001650">
    <property type="entry name" value="Helicase_C-like"/>
</dbReference>
<dbReference type="SUPFAM" id="SSF52540">
    <property type="entry name" value="P-loop containing nucleoside triphosphate hydrolases"/>
    <property type="match status" value="1"/>
</dbReference>
<dbReference type="InterPro" id="IPR027417">
    <property type="entry name" value="P-loop_NTPase"/>
</dbReference>
<dbReference type="AlphaFoldDB" id="A0A2T5HTY2"/>
<dbReference type="PROSITE" id="PS51194">
    <property type="entry name" value="HELICASE_CTER"/>
    <property type="match status" value="1"/>
</dbReference>
<protein>
    <submittedName>
        <fullName evidence="7">ATP-dependent helicase HrpA</fullName>
    </submittedName>
</protein>
<dbReference type="NCBIfam" id="NF008348">
    <property type="entry name" value="PRK11131.1"/>
    <property type="match status" value="1"/>
</dbReference>
<evidence type="ECO:0000259" key="5">
    <source>
        <dbReference type="PROSITE" id="PS51192"/>
    </source>
</evidence>
<dbReference type="InterPro" id="IPR011545">
    <property type="entry name" value="DEAD/DEAH_box_helicase_dom"/>
</dbReference>
<dbReference type="PANTHER" id="PTHR18934:SF99">
    <property type="entry name" value="ATP-DEPENDENT RNA HELICASE DHX37-RELATED"/>
    <property type="match status" value="1"/>
</dbReference>
<feature type="domain" description="Helicase ATP-binding" evidence="5">
    <location>
        <begin position="35"/>
        <end position="198"/>
    </location>
</feature>
<dbReference type="EMBL" id="QAOI01000025">
    <property type="protein sequence ID" value="PTQ75045.1"/>
    <property type="molecule type" value="Genomic_DNA"/>
</dbReference>
<gene>
    <name evidence="7" type="ORF">C8R26_1251</name>
</gene>
<dbReference type="InterPro" id="IPR003593">
    <property type="entry name" value="AAA+_ATPase"/>
</dbReference>
<dbReference type="SMART" id="SM00847">
    <property type="entry name" value="HA2"/>
    <property type="match status" value="1"/>
</dbReference>
<dbReference type="RefSeq" id="WP_107804042.1">
    <property type="nucleotide sequence ID" value="NZ_QAOI01000025.1"/>
</dbReference>
<sequence>MKKLSPEVIAKRLAHLPNPKYAEDLPVNLRREEIKRAIENHQVVIICGETGSGKTTQIPKICLELQRGVHGLIGHTQPRRIAARTVAGRIAAELNSPLGQAVGYKVRFTDKIGTDSYIKLMTDGILLAETQGDPLLQAYDTLIIDEAHERSLNIDFLLGYLKQLLPKRPDLKVIVTSATIDAQRFSRHFNDAPVIEVSGRLYPVDIYYHPPLADDDEDGDMQRAIIHAADELMVLGSGDILVFLPGEREIRETAETLRKHSFHRFHSSIEILPLFARLSVAEQERVFQPDGTRRIVLATNVAETSLTVPGIHYVIDTGLARINRYSYRNKVEQLLVEKISQASANQRAGRCGRVANGVCIRLYSEQDFQGRAAFTDPEILRSSLASVILRMKSLKIGDVEDFPFLEPPSPRMIADGYQLLAELGAVDDSRNLTDIGWRLAKFPIDPKIARMILAAKQENCLHEILIIASALSLQDPRDRPFEQQAAADNAHRRFQDERSDFLAYLKLWDFFDDLLKHKKSGKKLIAQCREHFLSYRRLREWREIHGQLHVLMTELSFKPNEIPAGYDEIHRALLPGLLGNIGFKTEKEGEYLGARGIKFAIFPGSVLKKGKAKWVVAAELVETSKLYARCAAKIEPQWLERIAANLCKKHYFDPHWEKKQAQVIVYERVTLYGLVIVQKRPVHYGSINPKESREIFIRSALVAGEYVTQAPFFAHNQALIEEIEALEHKARRQDVLVDEQEIFAFYDAIIPANITNGAGFEKWRKQAEQSDAHLLYLQRELLMRHQAGHITEVQFPETMMLPDGSVLPLTYRFDPGHVLDGVTVSVPLPLLNRLDTKQLDYLVPGLIREKITWYLKALPKQIRRILVPLPESVTGFLDLQTRAWQQMSLQEALEKFIVQKTSLTVPAETWHITDMPAHLLMNIRVLDDAGQELAMSRNLAELQTQLGKAAQMIFVKRDAGTDDIGIERDAITQWDFGDLPVEVPFKRNGQPLTGYPALIDKTDNAAIRLFDTQQAADSAMRLGVRRLLCLTLKDQLKQIEKNLPGLKQASVQLVTRINPGDLKQDMLDAIVDRALLHDDPLPRTAAEFAAHSQRAKSRLPEVTAALARLLQQIGSEYQLVLERLASTRNDRVKSELNEQLEKLIYPGFLSKTAWQRLQQFPRYLKGMALRLEKLPANPERDERNSAEIMPLWRQYMQHCEKHQKISHQNDNLDEFRWQIEELRISLFAQELKTPFPVSVKRLQKLWESVQA</sequence>
<dbReference type="Pfam" id="PF21010">
    <property type="entry name" value="HA2_C"/>
    <property type="match status" value="1"/>
</dbReference>
<dbReference type="Proteomes" id="UP000244128">
    <property type="component" value="Unassembled WGS sequence"/>
</dbReference>
<dbReference type="Pfam" id="PF07717">
    <property type="entry name" value="OB_NTP_bind"/>
    <property type="match status" value="1"/>
</dbReference>
<keyword evidence="1" id="KW-0547">Nucleotide-binding</keyword>
<evidence type="ECO:0000313" key="7">
    <source>
        <dbReference type="EMBL" id="PTQ75045.1"/>
    </source>
</evidence>
<evidence type="ECO:0000313" key="8">
    <source>
        <dbReference type="Proteomes" id="UP000244128"/>
    </source>
</evidence>
<dbReference type="GO" id="GO:0005524">
    <property type="term" value="F:ATP binding"/>
    <property type="evidence" value="ECO:0007669"/>
    <property type="project" value="UniProtKB-KW"/>
</dbReference>
<dbReference type="PROSITE" id="PS51192">
    <property type="entry name" value="HELICASE_ATP_BIND_1"/>
    <property type="match status" value="1"/>
</dbReference>
<dbReference type="PANTHER" id="PTHR18934">
    <property type="entry name" value="ATP-DEPENDENT RNA HELICASE"/>
    <property type="match status" value="1"/>
</dbReference>
<dbReference type="Pfam" id="PF00271">
    <property type="entry name" value="Helicase_C"/>
    <property type="match status" value="1"/>
</dbReference>
<dbReference type="SMART" id="SM00487">
    <property type="entry name" value="DEXDc"/>
    <property type="match status" value="1"/>
</dbReference>
<evidence type="ECO:0000256" key="4">
    <source>
        <dbReference type="ARBA" id="ARBA00022840"/>
    </source>
</evidence>
<proteinExistence type="predicted"/>
<dbReference type="InterPro" id="IPR014001">
    <property type="entry name" value="Helicase_ATP-bd"/>
</dbReference>
<dbReference type="Gene3D" id="1.20.120.1080">
    <property type="match status" value="1"/>
</dbReference>
<evidence type="ECO:0000259" key="6">
    <source>
        <dbReference type="PROSITE" id="PS51194"/>
    </source>
</evidence>
<dbReference type="NCBIfam" id="TIGR01967">
    <property type="entry name" value="DEAH_box_HrpA"/>
    <property type="match status" value="1"/>
</dbReference>
<evidence type="ECO:0000256" key="1">
    <source>
        <dbReference type="ARBA" id="ARBA00022741"/>
    </source>
</evidence>
<dbReference type="Pfam" id="PF11898">
    <property type="entry name" value="DUF3418"/>
    <property type="match status" value="1"/>
</dbReference>
<dbReference type="Pfam" id="PF00270">
    <property type="entry name" value="DEAD"/>
    <property type="match status" value="1"/>
</dbReference>
<dbReference type="InterPro" id="IPR010222">
    <property type="entry name" value="RNA_helicase_HrpA"/>
</dbReference>
<dbReference type="CDD" id="cd17989">
    <property type="entry name" value="DEXHc_HrpA"/>
    <property type="match status" value="1"/>
</dbReference>
<accession>A0A2T5HTY2</accession>
<dbReference type="InterPro" id="IPR048333">
    <property type="entry name" value="HA2_WH"/>
</dbReference>
<keyword evidence="3 7" id="KW-0347">Helicase</keyword>
<keyword evidence="4" id="KW-0067">ATP-binding</keyword>
<dbReference type="GO" id="GO:0016787">
    <property type="term" value="F:hydrolase activity"/>
    <property type="evidence" value="ECO:0007669"/>
    <property type="project" value="UniProtKB-KW"/>
</dbReference>
<dbReference type="GO" id="GO:0003724">
    <property type="term" value="F:RNA helicase activity"/>
    <property type="evidence" value="ECO:0007669"/>
    <property type="project" value="InterPro"/>
</dbReference>
<comment type="caution">
    <text evidence="7">The sequence shown here is derived from an EMBL/GenBank/DDBJ whole genome shotgun (WGS) entry which is preliminary data.</text>
</comment>
<dbReference type="FunFam" id="1.20.120.1080:FF:000005">
    <property type="entry name" value="ATP-dependent helicase HrpA"/>
    <property type="match status" value="1"/>
</dbReference>
<organism evidence="7 8">
    <name type="scientific">Nitrosomonas oligotropha</name>
    <dbReference type="NCBI Taxonomy" id="42354"/>
    <lineage>
        <taxon>Bacteria</taxon>
        <taxon>Pseudomonadati</taxon>
        <taxon>Pseudomonadota</taxon>
        <taxon>Betaproteobacteria</taxon>
        <taxon>Nitrosomonadales</taxon>
        <taxon>Nitrosomonadaceae</taxon>
        <taxon>Nitrosomonas</taxon>
    </lineage>
</organism>
<name>A0A2T5HTY2_9PROT</name>
<dbReference type="SMART" id="SM00382">
    <property type="entry name" value="AAA"/>
    <property type="match status" value="1"/>
</dbReference>
<keyword evidence="2" id="KW-0378">Hydrolase</keyword>
<dbReference type="Pfam" id="PF04408">
    <property type="entry name" value="WHD_HA2"/>
    <property type="match status" value="1"/>
</dbReference>